<organism evidence="4 5">
    <name type="scientific">Sparus aurata</name>
    <name type="common">Gilthead sea bream</name>
    <dbReference type="NCBI Taxonomy" id="8175"/>
    <lineage>
        <taxon>Eukaryota</taxon>
        <taxon>Metazoa</taxon>
        <taxon>Chordata</taxon>
        <taxon>Craniata</taxon>
        <taxon>Vertebrata</taxon>
        <taxon>Euteleostomi</taxon>
        <taxon>Actinopterygii</taxon>
        <taxon>Neopterygii</taxon>
        <taxon>Teleostei</taxon>
        <taxon>Neoteleostei</taxon>
        <taxon>Acanthomorphata</taxon>
        <taxon>Eupercaria</taxon>
        <taxon>Spariformes</taxon>
        <taxon>Sparidae</taxon>
        <taxon>Sparus</taxon>
    </lineage>
</organism>
<dbReference type="InterPro" id="IPR013783">
    <property type="entry name" value="Ig-like_fold"/>
</dbReference>
<name>A0A671UCX4_SPAAU</name>
<dbReference type="InterPro" id="IPR050488">
    <property type="entry name" value="Ig_Fc_receptor"/>
</dbReference>
<dbReference type="GO" id="GO:0007166">
    <property type="term" value="P:cell surface receptor signaling pathway"/>
    <property type="evidence" value="ECO:0007669"/>
    <property type="project" value="TreeGrafter"/>
</dbReference>
<evidence type="ECO:0000313" key="4">
    <source>
        <dbReference type="Ensembl" id="ENSSAUP00010010634.1"/>
    </source>
</evidence>
<dbReference type="SMART" id="SM00409">
    <property type="entry name" value="IG"/>
    <property type="match status" value="4"/>
</dbReference>
<proteinExistence type="predicted"/>
<accession>A0A671UCX4</accession>
<dbReference type="PANTHER" id="PTHR11481:SF64">
    <property type="entry name" value="FC RECEPTOR-LIKE PROTEIN 4"/>
    <property type="match status" value="1"/>
</dbReference>
<reference evidence="4" key="3">
    <citation type="submission" date="2025-09" db="UniProtKB">
        <authorList>
            <consortium name="Ensembl"/>
        </authorList>
    </citation>
    <scope>IDENTIFICATION</scope>
</reference>
<dbReference type="PROSITE" id="PS50835">
    <property type="entry name" value="IG_LIKE"/>
    <property type="match status" value="2"/>
</dbReference>
<dbReference type="Ensembl" id="ENSSAUT00010011288.1">
    <property type="protein sequence ID" value="ENSSAUP00010010634.1"/>
    <property type="gene ID" value="ENSSAUG00010005132.1"/>
</dbReference>
<dbReference type="PANTHER" id="PTHR11481">
    <property type="entry name" value="IMMUNOGLOBULIN FC RECEPTOR"/>
    <property type="match status" value="1"/>
</dbReference>
<feature type="domain" description="Ig-like" evidence="3">
    <location>
        <begin position="296"/>
        <end position="374"/>
    </location>
</feature>
<dbReference type="SMART" id="SM00408">
    <property type="entry name" value="IGc2"/>
    <property type="match status" value="3"/>
</dbReference>
<dbReference type="Gene3D" id="2.60.40.10">
    <property type="entry name" value="Immunoglobulins"/>
    <property type="match status" value="4"/>
</dbReference>
<dbReference type="AlphaFoldDB" id="A0A671UCX4"/>
<reference evidence="4" key="1">
    <citation type="submission" date="2021-04" db="EMBL/GenBank/DDBJ databases">
        <authorList>
            <consortium name="Wellcome Sanger Institute Data Sharing"/>
        </authorList>
    </citation>
    <scope>NUCLEOTIDE SEQUENCE [LARGE SCALE GENOMIC DNA]</scope>
</reference>
<dbReference type="GO" id="GO:0009897">
    <property type="term" value="C:external side of plasma membrane"/>
    <property type="evidence" value="ECO:0007669"/>
    <property type="project" value="TreeGrafter"/>
</dbReference>
<evidence type="ECO:0000256" key="1">
    <source>
        <dbReference type="ARBA" id="ARBA00022729"/>
    </source>
</evidence>
<dbReference type="SUPFAM" id="SSF48726">
    <property type="entry name" value="Immunoglobulin"/>
    <property type="match status" value="3"/>
</dbReference>
<evidence type="ECO:0000313" key="5">
    <source>
        <dbReference type="Proteomes" id="UP000472265"/>
    </source>
</evidence>
<dbReference type="Proteomes" id="UP000472265">
    <property type="component" value="Chromosome 10"/>
</dbReference>
<protein>
    <recommendedName>
        <fullName evidence="3">Ig-like domain-containing protein</fullName>
    </recommendedName>
</protein>
<dbReference type="InterPro" id="IPR003598">
    <property type="entry name" value="Ig_sub2"/>
</dbReference>
<keyword evidence="2" id="KW-1015">Disulfide bond</keyword>
<dbReference type="Pfam" id="PF13895">
    <property type="entry name" value="Ig_2"/>
    <property type="match status" value="2"/>
</dbReference>
<dbReference type="GO" id="GO:0006955">
    <property type="term" value="P:immune response"/>
    <property type="evidence" value="ECO:0007669"/>
    <property type="project" value="TreeGrafter"/>
</dbReference>
<dbReference type="OMA" id="SSCRISH"/>
<keyword evidence="1" id="KW-0732">Signal</keyword>
<dbReference type="InParanoid" id="A0A671UCX4"/>
<feature type="domain" description="Ig-like" evidence="3">
    <location>
        <begin position="129"/>
        <end position="207"/>
    </location>
</feature>
<evidence type="ECO:0000259" key="3">
    <source>
        <dbReference type="PROSITE" id="PS50835"/>
    </source>
</evidence>
<dbReference type="InterPro" id="IPR003599">
    <property type="entry name" value="Ig_sub"/>
</dbReference>
<dbReference type="InterPro" id="IPR036179">
    <property type="entry name" value="Ig-like_dom_sf"/>
</dbReference>
<dbReference type="InterPro" id="IPR007110">
    <property type="entry name" value="Ig-like_dom"/>
</dbReference>
<reference evidence="4" key="2">
    <citation type="submission" date="2025-08" db="UniProtKB">
        <authorList>
            <consortium name="Ensembl"/>
        </authorList>
    </citation>
    <scope>IDENTIFICATION</scope>
</reference>
<dbReference type="GeneTree" id="ENSGT00940000175251"/>
<evidence type="ECO:0000256" key="2">
    <source>
        <dbReference type="ARBA" id="ARBA00023157"/>
    </source>
</evidence>
<sequence length="420" mass="45465">MLLSSDDQDSTWRNHVCCGCSVSKTHFICVPVRLTVFICQTSNQPECLLSLVVTSQLFVGESVSLRCEEDDSSDGWTVTRNTTKGTRTKCGSRSLCKIDAIFTWDSGVYWCESTGGAASSSINITVTGGAVILQSPVLPVMEGDDVTLTCTTKTSNLSAAFYKDGSFIRTEPTGHMTIHHVSRSDEGLYKCNTISDGESPPSWISVTASLKISPHRSQLFKYESVSLRCEEDDSSDGRTVRRNTSDETRTQCKDWGTNDGSDCNSSSFVPLDSGVYWCESTGGAASSSINITVTGGAVILQSPVLPVMEGDDVTLTCTTKTSNLSAAFYKDGSFIRTEPTGHMTIHHVSRSDEGLYKCNIRGHRESPPSWISVTGQQVQLKSTIKMSAETETMAPPTQAGQGLADEYDDVMAAVTTEHHL</sequence>
<dbReference type="GO" id="GO:0004888">
    <property type="term" value="F:transmembrane signaling receptor activity"/>
    <property type="evidence" value="ECO:0007669"/>
    <property type="project" value="TreeGrafter"/>
</dbReference>
<keyword evidence="5" id="KW-1185">Reference proteome</keyword>